<name>A0A8J2J3B0_9HEXA</name>
<reference evidence="1" key="1">
    <citation type="submission" date="2021-06" db="EMBL/GenBank/DDBJ databases">
        <authorList>
            <person name="Hodson N. C."/>
            <person name="Mongue J. A."/>
            <person name="Jaron S. K."/>
        </authorList>
    </citation>
    <scope>NUCLEOTIDE SEQUENCE</scope>
</reference>
<accession>A0A8J2J3B0</accession>
<evidence type="ECO:0000313" key="2">
    <source>
        <dbReference type="Proteomes" id="UP000708208"/>
    </source>
</evidence>
<feature type="non-terminal residue" evidence="1">
    <location>
        <position position="1"/>
    </location>
</feature>
<evidence type="ECO:0000313" key="1">
    <source>
        <dbReference type="EMBL" id="CAG7659409.1"/>
    </source>
</evidence>
<protein>
    <submittedName>
        <fullName evidence="1">Uncharacterized protein</fullName>
    </submittedName>
</protein>
<comment type="caution">
    <text evidence="1">The sequence shown here is derived from an EMBL/GenBank/DDBJ whole genome shotgun (WGS) entry which is preliminary data.</text>
</comment>
<sequence>SYEPRALERVCEQAVQILVLWP</sequence>
<dbReference type="EMBL" id="CAJVCH010006848">
    <property type="protein sequence ID" value="CAG7659409.1"/>
    <property type="molecule type" value="Genomic_DNA"/>
</dbReference>
<proteinExistence type="predicted"/>
<organism evidence="1 2">
    <name type="scientific">Allacma fusca</name>
    <dbReference type="NCBI Taxonomy" id="39272"/>
    <lineage>
        <taxon>Eukaryota</taxon>
        <taxon>Metazoa</taxon>
        <taxon>Ecdysozoa</taxon>
        <taxon>Arthropoda</taxon>
        <taxon>Hexapoda</taxon>
        <taxon>Collembola</taxon>
        <taxon>Symphypleona</taxon>
        <taxon>Sminthuridae</taxon>
        <taxon>Allacma</taxon>
    </lineage>
</organism>
<gene>
    <name evidence="1" type="ORF">AFUS01_LOCUS1229</name>
</gene>
<keyword evidence="2" id="KW-1185">Reference proteome</keyword>
<dbReference type="Proteomes" id="UP000708208">
    <property type="component" value="Unassembled WGS sequence"/>
</dbReference>
<dbReference type="AlphaFoldDB" id="A0A8J2J3B0"/>